<evidence type="ECO:0000313" key="9">
    <source>
        <dbReference type="EMBL" id="MFC3961540.1"/>
    </source>
</evidence>
<dbReference type="Proteomes" id="UP001595696">
    <property type="component" value="Unassembled WGS sequence"/>
</dbReference>
<evidence type="ECO:0000256" key="2">
    <source>
        <dbReference type="ARBA" id="ARBA00009212"/>
    </source>
</evidence>
<evidence type="ECO:0000256" key="4">
    <source>
        <dbReference type="ARBA" id="ARBA00022475"/>
    </source>
</evidence>
<evidence type="ECO:0000256" key="1">
    <source>
        <dbReference type="ARBA" id="ARBA00004651"/>
    </source>
</evidence>
<keyword evidence="4" id="KW-1003">Cell membrane</keyword>
<protein>
    <submittedName>
        <fullName evidence="9">Monovalent cation/H+ antiporter complex subunit F</fullName>
    </submittedName>
</protein>
<keyword evidence="10" id="KW-1185">Reference proteome</keyword>
<dbReference type="Pfam" id="PF04066">
    <property type="entry name" value="MrpF_PhaF"/>
    <property type="match status" value="1"/>
</dbReference>
<dbReference type="NCBIfam" id="NF005930">
    <property type="entry name" value="PRK07948.1"/>
    <property type="match status" value="1"/>
</dbReference>
<evidence type="ECO:0000313" key="10">
    <source>
        <dbReference type="Proteomes" id="UP001595696"/>
    </source>
</evidence>
<dbReference type="PANTHER" id="PTHR34702">
    <property type="entry name" value="NA(+)/H(+) ANTIPORTER SUBUNIT F1"/>
    <property type="match status" value="1"/>
</dbReference>
<dbReference type="PANTHER" id="PTHR34702:SF1">
    <property type="entry name" value="NA(+)_H(+) ANTIPORTER SUBUNIT F"/>
    <property type="match status" value="1"/>
</dbReference>
<dbReference type="RefSeq" id="WP_378611289.1">
    <property type="nucleotide sequence ID" value="NZ_JBHSAX010000005.1"/>
</dbReference>
<evidence type="ECO:0000256" key="8">
    <source>
        <dbReference type="SAM" id="Phobius"/>
    </source>
</evidence>
<keyword evidence="7 8" id="KW-0472">Membrane</keyword>
<reference evidence="10" key="1">
    <citation type="journal article" date="2019" name="Int. J. Syst. Evol. Microbiol.">
        <title>The Global Catalogue of Microorganisms (GCM) 10K type strain sequencing project: providing services to taxonomists for standard genome sequencing and annotation.</title>
        <authorList>
            <consortium name="The Broad Institute Genomics Platform"/>
            <consortium name="The Broad Institute Genome Sequencing Center for Infectious Disease"/>
            <person name="Wu L."/>
            <person name="Ma J."/>
        </authorList>
    </citation>
    <scope>NUCLEOTIDE SEQUENCE [LARGE SCALE GENOMIC DNA]</scope>
    <source>
        <strain evidence="10">CGMCC 4.7330</strain>
    </source>
</reference>
<organism evidence="9 10">
    <name type="scientific">Nocardia jiangsuensis</name>
    <dbReference type="NCBI Taxonomy" id="1691563"/>
    <lineage>
        <taxon>Bacteria</taxon>
        <taxon>Bacillati</taxon>
        <taxon>Actinomycetota</taxon>
        <taxon>Actinomycetes</taxon>
        <taxon>Mycobacteriales</taxon>
        <taxon>Nocardiaceae</taxon>
        <taxon>Nocardia</taxon>
    </lineage>
</organism>
<evidence type="ECO:0000256" key="3">
    <source>
        <dbReference type="ARBA" id="ARBA00022448"/>
    </source>
</evidence>
<feature type="transmembrane region" description="Helical" evidence="8">
    <location>
        <begin position="6"/>
        <end position="24"/>
    </location>
</feature>
<keyword evidence="3" id="KW-0813">Transport</keyword>
<accession>A0ABV8DPB4</accession>
<feature type="transmembrane region" description="Helical" evidence="8">
    <location>
        <begin position="59"/>
        <end position="78"/>
    </location>
</feature>
<dbReference type="EMBL" id="JBHSAX010000005">
    <property type="protein sequence ID" value="MFC3961540.1"/>
    <property type="molecule type" value="Genomic_DNA"/>
</dbReference>
<evidence type="ECO:0000256" key="7">
    <source>
        <dbReference type="ARBA" id="ARBA00023136"/>
    </source>
</evidence>
<comment type="subcellular location">
    <subcellularLocation>
        <location evidence="1">Cell membrane</location>
        <topology evidence="1">Multi-pass membrane protein</topology>
    </subcellularLocation>
</comment>
<keyword evidence="6 8" id="KW-1133">Transmembrane helix</keyword>
<feature type="transmembrane region" description="Helical" evidence="8">
    <location>
        <begin position="33"/>
        <end position="53"/>
    </location>
</feature>
<sequence length="99" mass="9913">MTVVVVIAAVLLSAAAVLTCYRLLAGPDVLDRVVAVDCLVATVVAGLAVRVVATGDTSLIPALVALSLAGFLGTAAVARYRGSRFRSDDPGPGAGGPHR</sequence>
<comment type="similarity">
    <text evidence="2">Belongs to the CPA3 antiporters (TC 2.A.63) subunit F family.</text>
</comment>
<keyword evidence="5 8" id="KW-0812">Transmembrane</keyword>
<dbReference type="InterPro" id="IPR007208">
    <property type="entry name" value="MrpF/PhaF-like"/>
</dbReference>
<gene>
    <name evidence="9" type="ORF">ACFO0B_06015</name>
</gene>
<name>A0ABV8DPB4_9NOCA</name>
<evidence type="ECO:0000256" key="6">
    <source>
        <dbReference type="ARBA" id="ARBA00022989"/>
    </source>
</evidence>
<evidence type="ECO:0000256" key="5">
    <source>
        <dbReference type="ARBA" id="ARBA00022692"/>
    </source>
</evidence>
<proteinExistence type="inferred from homology"/>
<comment type="caution">
    <text evidence="9">The sequence shown here is derived from an EMBL/GenBank/DDBJ whole genome shotgun (WGS) entry which is preliminary data.</text>
</comment>